<dbReference type="HAMAP" id="MF_00900">
    <property type="entry name" value="GTPase_HflX"/>
    <property type="match status" value="1"/>
</dbReference>
<evidence type="ECO:0000313" key="11">
    <source>
        <dbReference type="EMBL" id="MCT7360401.1"/>
    </source>
</evidence>
<reference evidence="11" key="1">
    <citation type="journal article" date="2022" name="Front. Microbiol.">
        <title>Genome-based taxonomic rearrangement of Oceanobacter-related bacteria including the description of Thalassolituus hydrocarbonoclasticus sp. nov. and Thalassolituus pacificus sp. nov. and emended description of the genus Thalassolituus.</title>
        <authorList>
            <person name="Dong C."/>
            <person name="Wei L."/>
            <person name="Wang J."/>
            <person name="Lai Q."/>
            <person name="Huang Z."/>
            <person name="Shao Z."/>
        </authorList>
    </citation>
    <scope>NUCLEOTIDE SEQUENCE</scope>
    <source>
        <strain evidence="11">59MF3M-4</strain>
    </source>
</reference>
<dbReference type="GO" id="GO:0097216">
    <property type="term" value="F:guanosine tetraphosphate binding"/>
    <property type="evidence" value="ECO:0007669"/>
    <property type="project" value="UniProtKB-ARBA"/>
</dbReference>
<dbReference type="RefSeq" id="WP_260977236.1">
    <property type="nucleotide sequence ID" value="NZ_JAOANI010000028.1"/>
</dbReference>
<protein>
    <recommendedName>
        <fullName evidence="6">GTPase HflX</fullName>
    </recommendedName>
    <alternativeName>
        <fullName evidence="6">GTP-binding protein HflX</fullName>
    </alternativeName>
</protein>
<accession>A0A9X2WHS4</accession>
<dbReference type="NCBIfam" id="TIGR03156">
    <property type="entry name" value="GTP_HflX"/>
    <property type="match status" value="1"/>
</dbReference>
<proteinExistence type="inferred from homology"/>
<dbReference type="EMBL" id="JAOANI010000028">
    <property type="protein sequence ID" value="MCT7360401.1"/>
    <property type="molecule type" value="Genomic_DNA"/>
</dbReference>
<comment type="function">
    <text evidence="6">GTPase that associates with the 50S ribosomal subunit and may have a role during protein synthesis or ribosome biogenesis.</text>
</comment>
<comment type="caution">
    <text evidence="11">The sequence shown here is derived from an EMBL/GenBank/DDBJ whole genome shotgun (WGS) entry which is preliminary data.</text>
</comment>
<feature type="binding site" evidence="8">
    <location>
        <position position="233"/>
    </location>
    <ligand>
        <name>Mg(2+)</name>
        <dbReference type="ChEBI" id="CHEBI:18420"/>
    </ligand>
</feature>
<gene>
    <name evidence="6 11" type="primary">hflX</name>
    <name evidence="11" type="ORF">NYR02_15365</name>
</gene>
<dbReference type="PANTHER" id="PTHR10229">
    <property type="entry name" value="GTP-BINDING PROTEIN HFLX"/>
    <property type="match status" value="1"/>
</dbReference>
<dbReference type="Pfam" id="PF13167">
    <property type="entry name" value="GTP-bdg_N"/>
    <property type="match status" value="1"/>
</dbReference>
<keyword evidence="4 8" id="KW-0460">Magnesium</keyword>
<dbReference type="InterPro" id="IPR006073">
    <property type="entry name" value="GTP-bd"/>
</dbReference>
<dbReference type="InterPro" id="IPR016496">
    <property type="entry name" value="GTPase_HflX"/>
</dbReference>
<dbReference type="InterPro" id="IPR032305">
    <property type="entry name" value="GTP-bd_M"/>
</dbReference>
<keyword evidence="2 8" id="KW-0479">Metal-binding</keyword>
<dbReference type="SUPFAM" id="SSF54980">
    <property type="entry name" value="EF-G C-terminal domain-like"/>
    <property type="match status" value="1"/>
</dbReference>
<evidence type="ECO:0000256" key="2">
    <source>
        <dbReference type="ARBA" id="ARBA00022723"/>
    </source>
</evidence>
<dbReference type="Proteomes" id="UP001147830">
    <property type="component" value="Unassembled WGS sequence"/>
</dbReference>
<evidence type="ECO:0000256" key="7">
    <source>
        <dbReference type="PIRSR" id="PIRSR006809-1"/>
    </source>
</evidence>
<evidence type="ECO:0000256" key="6">
    <source>
        <dbReference type="HAMAP-Rule" id="MF_00900"/>
    </source>
</evidence>
<keyword evidence="12" id="KW-1185">Reference proteome</keyword>
<feature type="binding site" evidence="7">
    <location>
        <begin position="231"/>
        <end position="235"/>
    </location>
    <ligand>
        <name>GTP</name>
        <dbReference type="ChEBI" id="CHEBI:37565"/>
    </ligand>
</feature>
<feature type="binding site" evidence="7">
    <location>
        <begin position="206"/>
        <end position="213"/>
    </location>
    <ligand>
        <name>GTP</name>
        <dbReference type="ChEBI" id="CHEBI:37565"/>
    </ligand>
</feature>
<evidence type="ECO:0000256" key="5">
    <source>
        <dbReference type="ARBA" id="ARBA00023134"/>
    </source>
</evidence>
<dbReference type="InterPro" id="IPR042108">
    <property type="entry name" value="GTPase_HflX_N_sf"/>
</dbReference>
<dbReference type="Pfam" id="PF01926">
    <property type="entry name" value="MMR_HSR1"/>
    <property type="match status" value="1"/>
</dbReference>
<dbReference type="GO" id="GO:0046872">
    <property type="term" value="F:metal ion binding"/>
    <property type="evidence" value="ECO:0007669"/>
    <property type="project" value="UniProtKB-KW"/>
</dbReference>
<feature type="binding site" evidence="7">
    <location>
        <begin position="345"/>
        <end position="347"/>
    </location>
    <ligand>
        <name>GTP</name>
        <dbReference type="ChEBI" id="CHEBI:37565"/>
    </ligand>
</feature>
<dbReference type="CDD" id="cd01878">
    <property type="entry name" value="HflX"/>
    <property type="match status" value="1"/>
</dbReference>
<keyword evidence="3 6" id="KW-0547">Nucleotide-binding</keyword>
<dbReference type="GO" id="GO:0043022">
    <property type="term" value="F:ribosome binding"/>
    <property type="evidence" value="ECO:0007669"/>
    <property type="project" value="TreeGrafter"/>
</dbReference>
<evidence type="ECO:0000313" key="12">
    <source>
        <dbReference type="Proteomes" id="UP001147830"/>
    </source>
</evidence>
<dbReference type="InterPro" id="IPR030394">
    <property type="entry name" value="G_HFLX_dom"/>
</dbReference>
<dbReference type="PRINTS" id="PR00326">
    <property type="entry name" value="GTP1OBG"/>
</dbReference>
<evidence type="ECO:0000256" key="1">
    <source>
        <dbReference type="ARBA" id="ARBA00022490"/>
    </source>
</evidence>
<reference evidence="11" key="2">
    <citation type="submission" date="2022-08" db="EMBL/GenBank/DDBJ databases">
        <authorList>
            <person name="Dong C."/>
        </authorList>
    </citation>
    <scope>NUCLEOTIDE SEQUENCE</scope>
    <source>
        <strain evidence="11">59MF3M-4</strain>
    </source>
</reference>
<dbReference type="PROSITE" id="PS51705">
    <property type="entry name" value="G_HFLX"/>
    <property type="match status" value="1"/>
</dbReference>
<dbReference type="InterPro" id="IPR027417">
    <property type="entry name" value="P-loop_NTPase"/>
</dbReference>
<feature type="coiled-coil region" evidence="9">
    <location>
        <begin position="159"/>
        <end position="186"/>
    </location>
</feature>
<keyword evidence="1 6" id="KW-0963">Cytoplasm</keyword>
<dbReference type="InterPro" id="IPR025121">
    <property type="entry name" value="GTPase_HflX_N"/>
</dbReference>
<comment type="similarity">
    <text evidence="6">Belongs to the TRAFAC class OBG-HflX-like GTPase superfamily. HflX GTPase family.</text>
</comment>
<dbReference type="GO" id="GO:0003924">
    <property type="term" value="F:GTPase activity"/>
    <property type="evidence" value="ECO:0007669"/>
    <property type="project" value="UniProtKB-UniRule"/>
</dbReference>
<keyword evidence="11" id="KW-0378">Hydrolase</keyword>
<dbReference type="PIRSF" id="PIRSF006809">
    <property type="entry name" value="GTP-binding_hflX_prd"/>
    <property type="match status" value="1"/>
</dbReference>
<feature type="binding site" evidence="8">
    <location>
        <position position="213"/>
    </location>
    <ligand>
        <name>Mg(2+)</name>
        <dbReference type="ChEBI" id="CHEBI:18420"/>
    </ligand>
</feature>
<dbReference type="GO" id="GO:0005737">
    <property type="term" value="C:cytoplasm"/>
    <property type="evidence" value="ECO:0007669"/>
    <property type="project" value="UniProtKB-SubCell"/>
</dbReference>
<name>A0A9X2WHS4_9GAMM</name>
<dbReference type="SUPFAM" id="SSF52540">
    <property type="entry name" value="P-loop containing nucleoside triphosphate hydrolases"/>
    <property type="match status" value="1"/>
</dbReference>
<dbReference type="AlphaFoldDB" id="A0A9X2WHS4"/>
<dbReference type="Gene3D" id="3.40.50.300">
    <property type="entry name" value="P-loop containing nucleotide triphosphate hydrolases"/>
    <property type="match status" value="1"/>
</dbReference>
<evidence type="ECO:0000256" key="4">
    <source>
        <dbReference type="ARBA" id="ARBA00022842"/>
    </source>
</evidence>
<dbReference type="FunFam" id="3.40.50.11060:FF:000001">
    <property type="entry name" value="GTPase HflX"/>
    <property type="match status" value="1"/>
</dbReference>
<comment type="subunit">
    <text evidence="6">Monomer. Associates with the 50S ribosomal subunit.</text>
</comment>
<evidence type="ECO:0000256" key="8">
    <source>
        <dbReference type="PIRSR" id="PIRSR006809-2"/>
    </source>
</evidence>
<dbReference type="NCBIfam" id="NF008280">
    <property type="entry name" value="PRK11058.1"/>
    <property type="match status" value="1"/>
</dbReference>
<dbReference type="InterPro" id="IPR035647">
    <property type="entry name" value="EFG_III/V"/>
</dbReference>
<keyword evidence="9" id="KW-0175">Coiled coil</keyword>
<evidence type="ECO:0000256" key="9">
    <source>
        <dbReference type="SAM" id="Coils"/>
    </source>
</evidence>
<dbReference type="GO" id="GO:0005525">
    <property type="term" value="F:GTP binding"/>
    <property type="evidence" value="ECO:0007669"/>
    <property type="project" value="UniProtKB-UniRule"/>
</dbReference>
<dbReference type="PANTHER" id="PTHR10229:SF0">
    <property type="entry name" value="GTP-BINDING PROTEIN 6-RELATED"/>
    <property type="match status" value="1"/>
</dbReference>
<sequence>MFFERPDNSGETAVLVHIDFPEGLNREDLNEFKELVISAGADPLDLVTTKRSTPDPKTFIGKGKVEEIGQVLRLHGAELVIFNHALSPSQERNLERALQCRVLDRTGLILDIFAQRARTHEGKLQVELAQLQFQSTRLIRGWTHLERQKGGIGLRGPGETQLETDRRLLRERVKNINARLEKVHAQRDQNRRARKRSSIPSVAIVGYTNAGKSTLFNTLTTADVYAADQLFATLDPTLRRFAVDNVGEVVLADTVGFIRHLPHKLVEAFQATLQEAAEADLLVHVIDCAAQEREGNIQQVELVLKEIEADVVPQLRVYNKIDLLEQAEARIDRDDQGQPVAVWVSAQQRLGLDLLNQAIGELLSTEVFNEEICLHPAEAKLRAILYDLGAIQKEHYAENGDMVLTLRMQRQDFKRALARADVAESRFLEPIQEAWH</sequence>
<feature type="binding site" evidence="7">
    <location>
        <begin position="319"/>
        <end position="322"/>
    </location>
    <ligand>
        <name>GTP</name>
        <dbReference type="ChEBI" id="CHEBI:37565"/>
    </ligand>
</feature>
<comment type="subcellular location">
    <subcellularLocation>
        <location evidence="6">Cytoplasm</location>
    </subcellularLocation>
    <text evidence="6">May associate with membranes.</text>
</comment>
<evidence type="ECO:0000256" key="3">
    <source>
        <dbReference type="ARBA" id="ARBA00022741"/>
    </source>
</evidence>
<dbReference type="Gene3D" id="3.40.50.11060">
    <property type="entry name" value="GTPase HflX, N-terminal domain"/>
    <property type="match status" value="1"/>
</dbReference>
<feature type="domain" description="Hflx-type G" evidence="10">
    <location>
        <begin position="200"/>
        <end position="367"/>
    </location>
</feature>
<evidence type="ECO:0000259" key="10">
    <source>
        <dbReference type="PROSITE" id="PS51705"/>
    </source>
</evidence>
<dbReference type="Pfam" id="PF16360">
    <property type="entry name" value="GTP-bdg_M"/>
    <property type="match status" value="1"/>
</dbReference>
<organism evidence="11 12">
    <name type="scientific">Thalassolituus pacificus</name>
    <dbReference type="NCBI Taxonomy" id="2975440"/>
    <lineage>
        <taxon>Bacteria</taxon>
        <taxon>Pseudomonadati</taxon>
        <taxon>Pseudomonadota</taxon>
        <taxon>Gammaproteobacteria</taxon>
        <taxon>Oceanospirillales</taxon>
        <taxon>Oceanospirillaceae</taxon>
        <taxon>Thalassolituus</taxon>
    </lineage>
</organism>
<comment type="cofactor">
    <cofactor evidence="8">
        <name>Mg(2+)</name>
        <dbReference type="ChEBI" id="CHEBI:18420"/>
    </cofactor>
</comment>
<keyword evidence="5 6" id="KW-0342">GTP-binding</keyword>
<dbReference type="FunFam" id="3.40.50.300:FF:000173">
    <property type="entry name" value="GTPase HflX"/>
    <property type="match status" value="1"/>
</dbReference>
<feature type="binding site" evidence="7">
    <location>
        <begin position="253"/>
        <end position="256"/>
    </location>
    <ligand>
        <name>GTP</name>
        <dbReference type="ChEBI" id="CHEBI:37565"/>
    </ligand>
</feature>
<dbReference type="Gene3D" id="6.10.250.2860">
    <property type="match status" value="1"/>
</dbReference>